<dbReference type="InterPro" id="IPR001387">
    <property type="entry name" value="Cro/C1-type_HTH"/>
</dbReference>
<evidence type="ECO:0000259" key="1">
    <source>
        <dbReference type="Pfam" id="PF13443"/>
    </source>
</evidence>
<name>A0ABR4TCB8_CLOHA</name>
<feature type="domain" description="HTH cro/C1-type" evidence="1">
    <location>
        <begin position="6"/>
        <end position="62"/>
    </location>
</feature>
<dbReference type="Proteomes" id="UP000027937">
    <property type="component" value="Plasmid p1Ch9693"/>
</dbReference>
<dbReference type="EMBL" id="JENX01000125">
    <property type="protein sequence ID" value="KEI14185.1"/>
    <property type="molecule type" value="Genomic_DNA"/>
</dbReference>
<dbReference type="InterPro" id="IPR010982">
    <property type="entry name" value="Lambda_DNA-bd_dom_sf"/>
</dbReference>
<dbReference type="Gene3D" id="1.10.260.40">
    <property type="entry name" value="lambda repressor-like DNA-binding domains"/>
    <property type="match status" value="1"/>
</dbReference>
<protein>
    <submittedName>
        <fullName evidence="2">Transcriptional regulator</fullName>
    </submittedName>
</protein>
<dbReference type="Pfam" id="PF13443">
    <property type="entry name" value="HTH_26"/>
    <property type="match status" value="1"/>
</dbReference>
<reference evidence="3" key="1">
    <citation type="journal article" date="2014" name="PLoS ONE">
        <title>Plasmidome interchange between Clostridium botulinum, Clostridium novyi and Clostridium haemolyticum converts strains of independent lineages into distinctly different pathogens.</title>
        <authorList>
            <person name="Skarin H."/>
            <person name="Segerman B."/>
        </authorList>
    </citation>
    <scope>NUCLEOTIDE SEQUENCE [LARGE SCALE GENOMIC DNA]</scope>
    <source>
        <strain evidence="3">NCTC 9693</strain>
    </source>
</reference>
<accession>A0ABR4TCB8</accession>
<keyword evidence="2" id="KW-0614">Plasmid</keyword>
<keyword evidence="3" id="KW-1185">Reference proteome</keyword>
<organism evidence="2 3">
    <name type="scientific">Clostridium haemolyticum NCTC 9693</name>
    <dbReference type="NCBI Taxonomy" id="1443114"/>
    <lineage>
        <taxon>Bacteria</taxon>
        <taxon>Bacillati</taxon>
        <taxon>Bacillota</taxon>
        <taxon>Clostridia</taxon>
        <taxon>Eubacteriales</taxon>
        <taxon>Clostridiaceae</taxon>
        <taxon>Clostridium</taxon>
    </lineage>
</organism>
<dbReference type="RefSeq" id="WP_039230857.1">
    <property type="nucleotide sequence ID" value="NZ_CM003349.1"/>
</dbReference>
<gene>
    <name evidence="2" type="ORF">Z960_p0194</name>
</gene>
<evidence type="ECO:0000313" key="2">
    <source>
        <dbReference type="EMBL" id="KEI14185.1"/>
    </source>
</evidence>
<comment type="caution">
    <text evidence="2">The sequence shown here is derived from an EMBL/GenBank/DDBJ whole genome shotgun (WGS) entry which is preliminary data.</text>
</comment>
<sequence>MKVLIDQKLQNMEKTRYWLHKETGITYANIKKICDGNTESIRFDIINKLCTVFNCKFEDLFKL</sequence>
<geneLocation type="plasmid" evidence="2 3">
    <name>p1Ch9693</name>
</geneLocation>
<proteinExistence type="predicted"/>
<dbReference type="SUPFAM" id="SSF47413">
    <property type="entry name" value="lambda repressor-like DNA-binding domains"/>
    <property type="match status" value="1"/>
</dbReference>
<evidence type="ECO:0000313" key="3">
    <source>
        <dbReference type="Proteomes" id="UP000027937"/>
    </source>
</evidence>